<evidence type="ECO:0000256" key="2">
    <source>
        <dbReference type="ARBA" id="ARBA00012720"/>
    </source>
</evidence>
<evidence type="ECO:0000256" key="5">
    <source>
        <dbReference type="ARBA" id="ARBA00023204"/>
    </source>
</evidence>
<keyword evidence="4" id="KW-0378">Hydrolase</keyword>
<dbReference type="Gene3D" id="1.10.1670.10">
    <property type="entry name" value="Helix-hairpin-Helix base-excision DNA repair enzymes (C-terminal)"/>
    <property type="match status" value="1"/>
</dbReference>
<keyword evidence="6 11" id="KW-0456">Lyase</keyword>
<dbReference type="EC" id="4.2.99.18" evidence="2"/>
<dbReference type="Proteomes" id="UP000010802">
    <property type="component" value="Chromosome"/>
</dbReference>
<dbReference type="Gene3D" id="3.30.310.260">
    <property type="match status" value="1"/>
</dbReference>
<gene>
    <name evidence="11" type="ordered locus">TEPIRE1_0744</name>
</gene>
<dbReference type="GO" id="GO:0006284">
    <property type="term" value="P:base-excision repair"/>
    <property type="evidence" value="ECO:0007669"/>
    <property type="project" value="InterPro"/>
</dbReference>
<dbReference type="InterPro" id="IPR012904">
    <property type="entry name" value="OGG_N"/>
</dbReference>
<evidence type="ECO:0000256" key="4">
    <source>
        <dbReference type="ARBA" id="ARBA00022801"/>
    </source>
</evidence>
<dbReference type="OrthoDB" id="9798522at2"/>
<dbReference type="SUPFAM" id="SSF48150">
    <property type="entry name" value="DNA-glycosylase"/>
    <property type="match status" value="1"/>
</dbReference>
<dbReference type="InterPro" id="IPR003265">
    <property type="entry name" value="HhH-GPD_domain"/>
</dbReference>
<dbReference type="PANTHER" id="PTHR10242:SF2">
    <property type="entry name" value="N-GLYCOSYLASE_DNA LYASE"/>
    <property type="match status" value="1"/>
</dbReference>
<dbReference type="SUPFAM" id="SSF55945">
    <property type="entry name" value="TATA-box binding protein-like"/>
    <property type="match status" value="1"/>
</dbReference>
<feature type="domain" description="HhH-GPD" evidence="10">
    <location>
        <begin position="114"/>
        <end position="277"/>
    </location>
</feature>
<dbReference type="CDD" id="cd00056">
    <property type="entry name" value="ENDO3c"/>
    <property type="match status" value="1"/>
</dbReference>
<dbReference type="STRING" id="1209989.TepRe1_0685"/>
<dbReference type="AlphaFoldDB" id="F4LW96"/>
<dbReference type="InterPro" id="IPR011257">
    <property type="entry name" value="DNA_glycosylase"/>
</dbReference>
<evidence type="ECO:0000256" key="9">
    <source>
        <dbReference type="ARBA" id="ARBA00044632"/>
    </source>
</evidence>
<dbReference type="EMBL" id="HF563609">
    <property type="protein sequence ID" value="CDI40472.1"/>
    <property type="molecule type" value="Genomic_DNA"/>
</dbReference>
<dbReference type="Pfam" id="PF07934">
    <property type="entry name" value="OGG_N"/>
    <property type="match status" value="1"/>
</dbReference>
<evidence type="ECO:0000313" key="12">
    <source>
        <dbReference type="Proteomes" id="UP000010802"/>
    </source>
</evidence>
<dbReference type="RefSeq" id="WP_013777795.1">
    <property type="nucleotide sequence ID" value="NC_015519.1"/>
</dbReference>
<evidence type="ECO:0000256" key="7">
    <source>
        <dbReference type="ARBA" id="ARBA00023268"/>
    </source>
</evidence>
<dbReference type="KEGG" id="tae:TepiRe1_0744"/>
<comment type="catalytic activity">
    <reaction evidence="9">
        <text>2'-deoxyribonucleotide-(2'-deoxyribose 5'-phosphate)-2'-deoxyribonucleotide-DNA = a 3'-end 2'-deoxyribonucleotide-(2,3-dehydro-2,3-deoxyribose 5'-phosphate)-DNA + a 5'-end 5'-phospho-2'-deoxyribonucleoside-DNA + H(+)</text>
        <dbReference type="Rhea" id="RHEA:66592"/>
        <dbReference type="Rhea" id="RHEA-COMP:13180"/>
        <dbReference type="Rhea" id="RHEA-COMP:16897"/>
        <dbReference type="Rhea" id="RHEA-COMP:17067"/>
        <dbReference type="ChEBI" id="CHEBI:15378"/>
        <dbReference type="ChEBI" id="CHEBI:136412"/>
        <dbReference type="ChEBI" id="CHEBI:157695"/>
        <dbReference type="ChEBI" id="CHEBI:167181"/>
        <dbReference type="EC" id="4.2.99.18"/>
    </reaction>
</comment>
<evidence type="ECO:0000256" key="3">
    <source>
        <dbReference type="ARBA" id="ARBA00022763"/>
    </source>
</evidence>
<protein>
    <recommendedName>
        <fullName evidence="2">DNA-(apurinic or apyrimidinic site) lyase</fullName>
        <ecNumber evidence="2">4.2.99.18</ecNumber>
    </recommendedName>
</protein>
<accession>F4LW96</accession>
<dbReference type="InterPro" id="IPR023170">
    <property type="entry name" value="HhH_base_excis_C"/>
</dbReference>
<dbReference type="InterPro" id="IPR052054">
    <property type="entry name" value="Oxidative_DNA_repair_enzyme"/>
</dbReference>
<evidence type="ECO:0000256" key="6">
    <source>
        <dbReference type="ARBA" id="ARBA00023239"/>
    </source>
</evidence>
<keyword evidence="5" id="KW-0234">DNA repair</keyword>
<dbReference type="eggNOG" id="COG0122">
    <property type="taxonomic scope" value="Bacteria"/>
</dbReference>
<evidence type="ECO:0000256" key="8">
    <source>
        <dbReference type="ARBA" id="ARBA00023295"/>
    </source>
</evidence>
<dbReference type="GO" id="GO:0003684">
    <property type="term" value="F:damaged DNA binding"/>
    <property type="evidence" value="ECO:0007669"/>
    <property type="project" value="InterPro"/>
</dbReference>
<reference evidence="12" key="1">
    <citation type="journal article" date="2013" name="Genome Announc.">
        <title>First genome sequence of a syntrophic acetate-oxidizing bacterium, Tepidanaerobacter acetatoxydans strain Re1.</title>
        <authorList>
            <person name="Manzoor S."/>
            <person name="Bongcam-Rudloff E."/>
            <person name="Schnurer A."/>
            <person name="Muller B."/>
        </authorList>
    </citation>
    <scope>NUCLEOTIDE SEQUENCE [LARGE SCALE GENOMIC DNA]</scope>
    <source>
        <strain evidence="12">Re1</strain>
    </source>
</reference>
<dbReference type="GO" id="GO:0008534">
    <property type="term" value="F:oxidized purine nucleobase lesion DNA N-glycosylase activity"/>
    <property type="evidence" value="ECO:0007669"/>
    <property type="project" value="InterPro"/>
</dbReference>
<proteinExistence type="inferred from homology"/>
<comment type="similarity">
    <text evidence="1">Belongs to the type-1 OGG1 family.</text>
</comment>
<evidence type="ECO:0000259" key="10">
    <source>
        <dbReference type="SMART" id="SM00478"/>
    </source>
</evidence>
<keyword evidence="12" id="KW-1185">Reference proteome</keyword>
<dbReference type="Gene3D" id="1.10.340.30">
    <property type="entry name" value="Hypothetical protein, domain 2"/>
    <property type="match status" value="1"/>
</dbReference>
<dbReference type="GO" id="GO:0140078">
    <property type="term" value="F:class I DNA-(apurinic or apyrimidinic site) endonuclease activity"/>
    <property type="evidence" value="ECO:0007669"/>
    <property type="project" value="UniProtKB-EC"/>
</dbReference>
<keyword evidence="8" id="KW-0326">Glycosidase</keyword>
<evidence type="ECO:0000313" key="11">
    <source>
        <dbReference type="EMBL" id="CDI40472.1"/>
    </source>
</evidence>
<keyword evidence="3" id="KW-0227">DNA damage</keyword>
<dbReference type="SMART" id="SM00478">
    <property type="entry name" value="ENDO3c"/>
    <property type="match status" value="1"/>
</dbReference>
<dbReference type="HOGENOM" id="CLU_027543_3_0_9"/>
<sequence length="285" mass="33385">MKIYFNNILPFNLEIIADGGQAFRWNRSEDGKYIGVVEDYIFEVVQANDELIIDSNLEGKEEAFAKEYFDLPRDYEQIEKELMCFKEVAAAVNYCSGYRILFQDPWETTISFIISANNHIRNIKSTIENMCKIYGEPLEYRGKTYYSFPSPDRLASLSEDELKKTKCGYRAKYIIETARMIADGKVDLYGLRELPTDEAREVLLTLPGVGRKVADCIMLYSMRKFDAFPIDVWIKRVLEHIYFSGNQIPIKKLQKFAEKKFGDRAGFMQQYLFYYSRNYLQDIIK</sequence>
<dbReference type="KEGG" id="tep:TepRe1_0685"/>
<organism evidence="11 12">
    <name type="scientific">Tepidanaerobacter acetatoxydans (strain DSM 21804 / JCM 16047 / Re1)</name>
    <dbReference type="NCBI Taxonomy" id="1209989"/>
    <lineage>
        <taxon>Bacteria</taxon>
        <taxon>Bacillati</taxon>
        <taxon>Bacillota</taxon>
        <taxon>Clostridia</taxon>
        <taxon>Thermosediminibacterales</taxon>
        <taxon>Tepidanaerobacteraceae</taxon>
        <taxon>Tepidanaerobacter</taxon>
    </lineage>
</organism>
<dbReference type="Pfam" id="PF00730">
    <property type="entry name" value="HhH-GPD"/>
    <property type="match status" value="1"/>
</dbReference>
<keyword evidence="7" id="KW-0511">Multifunctional enzyme</keyword>
<evidence type="ECO:0000256" key="1">
    <source>
        <dbReference type="ARBA" id="ARBA00010679"/>
    </source>
</evidence>
<dbReference type="PANTHER" id="PTHR10242">
    <property type="entry name" value="8-OXOGUANINE DNA GLYCOSYLASE"/>
    <property type="match status" value="1"/>
</dbReference>
<dbReference type="GO" id="GO:0006289">
    <property type="term" value="P:nucleotide-excision repair"/>
    <property type="evidence" value="ECO:0007669"/>
    <property type="project" value="InterPro"/>
</dbReference>
<name>F4LW96_TEPAE</name>